<evidence type="ECO:0000313" key="5">
    <source>
        <dbReference type="EMBL" id="ASZ09065.1"/>
    </source>
</evidence>
<dbReference type="STRING" id="1336232.GCA_000518825_01457"/>
<evidence type="ECO:0000256" key="3">
    <source>
        <dbReference type="RuleBase" id="RU003939"/>
    </source>
</evidence>
<reference evidence="5 6" key="1">
    <citation type="submission" date="2017-08" db="EMBL/GenBank/DDBJ databases">
        <title>Complete Genome Sequence of Mesoplasma chauliocola.</title>
        <authorList>
            <person name="Knight T.F.Jr."/>
            <person name="Citino T."/>
        </authorList>
    </citation>
    <scope>NUCLEOTIDE SEQUENCE [LARGE SCALE GENOMIC DNA]</scope>
    <source>
        <strain evidence="5 6">CHPA-2</strain>
    </source>
</reference>
<evidence type="ECO:0000256" key="1">
    <source>
        <dbReference type="ARBA" id="ARBA00023067"/>
    </source>
</evidence>
<dbReference type="Pfam" id="PF00216">
    <property type="entry name" value="Bac_DNA_binding"/>
    <property type="match status" value="1"/>
</dbReference>
<sequence length="364" mass="41968">MENQQNNNQQNNEPIKKSKGKKLKISLLVSIPVITILFFLMKIINVLLNGENGLNLGFLTAFNPIGLIPPDEMNLPNIIDYIANITLLIVLPILVLLLLILIIKYKTKSTKKGKKPLDQLEENDIYTFENEKAEIDSYPHHEEDKTFFEEINIDDDLTLLQQRGKNDGSDMIKENLSELVKNADKIRNYAILNDIYVEDVVLEQMTKKELIVFMKKIGDELKEIEHLNLNKLEEVKEEKLNLEKENQNIEIIKAGNSIEKKQLVRKNKITKNELIDSIFSNPNNKMTKVKIKKIIDTMFELMKDNLIDENAEVWINNFAKFSTIVVKESIKNDLKTGELKTISAHKTIKFKPLKGLKDSINEAR</sequence>
<keyword evidence="2 5" id="KW-0238">DNA-binding</keyword>
<dbReference type="PANTHER" id="PTHR33175">
    <property type="entry name" value="DNA-BINDING PROTEIN HU"/>
    <property type="match status" value="1"/>
</dbReference>
<comment type="similarity">
    <text evidence="3">Belongs to the bacterial histone-like protein family.</text>
</comment>
<keyword evidence="1" id="KW-0226">DNA condensation</keyword>
<keyword evidence="4" id="KW-1133">Transmembrane helix</keyword>
<dbReference type="GO" id="GO:0030261">
    <property type="term" value="P:chromosome condensation"/>
    <property type="evidence" value="ECO:0007669"/>
    <property type="project" value="UniProtKB-KW"/>
</dbReference>
<protein>
    <submittedName>
        <fullName evidence="5">HU family DNA-binding protein</fullName>
    </submittedName>
</protein>
<dbReference type="CDD" id="cd13832">
    <property type="entry name" value="IHF"/>
    <property type="match status" value="1"/>
</dbReference>
<name>A0A249SN14_9MOLU</name>
<dbReference type="Gene3D" id="4.10.520.10">
    <property type="entry name" value="IHF-like DNA-binding proteins"/>
    <property type="match status" value="1"/>
</dbReference>
<evidence type="ECO:0000256" key="2">
    <source>
        <dbReference type="ARBA" id="ARBA00023125"/>
    </source>
</evidence>
<dbReference type="RefSeq" id="WP_027875668.1">
    <property type="nucleotide sequence ID" value="NZ_CP023173.1"/>
</dbReference>
<dbReference type="EMBL" id="CP023173">
    <property type="protein sequence ID" value="ASZ09065.1"/>
    <property type="molecule type" value="Genomic_DNA"/>
</dbReference>
<dbReference type="GO" id="GO:0003677">
    <property type="term" value="F:DNA binding"/>
    <property type="evidence" value="ECO:0007669"/>
    <property type="project" value="UniProtKB-KW"/>
</dbReference>
<feature type="transmembrane region" description="Helical" evidence="4">
    <location>
        <begin position="25"/>
        <end position="48"/>
    </location>
</feature>
<dbReference type="PANTHER" id="PTHR33175:SF3">
    <property type="entry name" value="DNA-BINDING PROTEIN HU-BETA"/>
    <property type="match status" value="1"/>
</dbReference>
<accession>A0A249SN14</accession>
<dbReference type="SUPFAM" id="SSF47729">
    <property type="entry name" value="IHF-like DNA-binding proteins"/>
    <property type="match status" value="1"/>
</dbReference>
<keyword evidence="4" id="KW-0812">Transmembrane</keyword>
<dbReference type="KEGG" id="mchc:CK556_01675"/>
<gene>
    <name evidence="5" type="ORF">CK556_01675</name>
</gene>
<proteinExistence type="inferred from homology"/>
<evidence type="ECO:0000313" key="6">
    <source>
        <dbReference type="Proteomes" id="UP000232229"/>
    </source>
</evidence>
<keyword evidence="6" id="KW-1185">Reference proteome</keyword>
<evidence type="ECO:0000256" key="4">
    <source>
        <dbReference type="SAM" id="Phobius"/>
    </source>
</evidence>
<dbReference type="InterPro" id="IPR000119">
    <property type="entry name" value="Hist_DNA-bd"/>
</dbReference>
<organism evidence="5 6">
    <name type="scientific">Mesoplasma chauliocola</name>
    <dbReference type="NCBI Taxonomy" id="216427"/>
    <lineage>
        <taxon>Bacteria</taxon>
        <taxon>Bacillati</taxon>
        <taxon>Mycoplasmatota</taxon>
        <taxon>Mollicutes</taxon>
        <taxon>Entomoplasmatales</taxon>
        <taxon>Entomoplasmataceae</taxon>
        <taxon>Mesoplasma</taxon>
    </lineage>
</organism>
<dbReference type="GO" id="GO:0005829">
    <property type="term" value="C:cytosol"/>
    <property type="evidence" value="ECO:0007669"/>
    <property type="project" value="TreeGrafter"/>
</dbReference>
<dbReference type="AlphaFoldDB" id="A0A249SN14"/>
<dbReference type="InterPro" id="IPR010992">
    <property type="entry name" value="IHF-like_DNA-bd_dom_sf"/>
</dbReference>
<feature type="transmembrane region" description="Helical" evidence="4">
    <location>
        <begin position="81"/>
        <end position="105"/>
    </location>
</feature>
<dbReference type="SMART" id="SM00411">
    <property type="entry name" value="BHL"/>
    <property type="match status" value="1"/>
</dbReference>
<keyword evidence="4" id="KW-0472">Membrane</keyword>
<dbReference type="Proteomes" id="UP000232229">
    <property type="component" value="Chromosome"/>
</dbReference>
<dbReference type="GO" id="GO:0030527">
    <property type="term" value="F:structural constituent of chromatin"/>
    <property type="evidence" value="ECO:0007669"/>
    <property type="project" value="InterPro"/>
</dbReference>